<organism evidence="2 3">
    <name type="scientific">Saccharopolyspora elongata</name>
    <dbReference type="NCBI Taxonomy" id="2530387"/>
    <lineage>
        <taxon>Bacteria</taxon>
        <taxon>Bacillati</taxon>
        <taxon>Actinomycetota</taxon>
        <taxon>Actinomycetes</taxon>
        <taxon>Pseudonocardiales</taxon>
        <taxon>Pseudonocardiaceae</taxon>
        <taxon>Saccharopolyspora</taxon>
    </lineage>
</organism>
<evidence type="ECO:0000313" key="3">
    <source>
        <dbReference type="Proteomes" id="UP000294947"/>
    </source>
</evidence>
<dbReference type="GO" id="GO:0016491">
    <property type="term" value="F:oxidoreductase activity"/>
    <property type="evidence" value="ECO:0007669"/>
    <property type="project" value="InterPro"/>
</dbReference>
<reference evidence="2 3" key="1">
    <citation type="submission" date="2019-03" db="EMBL/GenBank/DDBJ databases">
        <title>Draft genome sequences of novel Actinobacteria.</title>
        <authorList>
            <person name="Sahin N."/>
            <person name="Ay H."/>
            <person name="Saygin H."/>
        </authorList>
    </citation>
    <scope>NUCLEOTIDE SEQUENCE [LARGE SCALE GENOMIC DNA]</scope>
    <source>
        <strain evidence="2 3">7K502</strain>
    </source>
</reference>
<dbReference type="PANTHER" id="PTHR23026">
    <property type="entry name" value="NADPH NITROREDUCTASE"/>
    <property type="match status" value="1"/>
</dbReference>
<dbReference type="Proteomes" id="UP000294947">
    <property type="component" value="Unassembled WGS sequence"/>
</dbReference>
<keyword evidence="3" id="KW-1185">Reference proteome</keyword>
<dbReference type="SUPFAM" id="SSF55469">
    <property type="entry name" value="FMN-dependent nitroreductase-like"/>
    <property type="match status" value="2"/>
</dbReference>
<dbReference type="AlphaFoldDB" id="A0A4R4ZC58"/>
<dbReference type="RefSeq" id="WP_132480807.1">
    <property type="nucleotide sequence ID" value="NZ_SMKW01000003.1"/>
</dbReference>
<name>A0A4R4ZC58_9PSEU</name>
<comment type="caution">
    <text evidence="2">The sequence shown here is derived from an EMBL/GenBank/DDBJ whole genome shotgun (WGS) entry which is preliminary data.</text>
</comment>
<feature type="region of interest" description="Disordered" evidence="1">
    <location>
        <begin position="257"/>
        <end position="276"/>
    </location>
</feature>
<accession>A0A4R4ZC58</accession>
<dbReference type="OrthoDB" id="8156917at2"/>
<dbReference type="InterPro" id="IPR050627">
    <property type="entry name" value="Nitroreductase/BluB"/>
</dbReference>
<proteinExistence type="predicted"/>
<gene>
    <name evidence="2" type="ORF">E1288_03900</name>
</gene>
<evidence type="ECO:0000256" key="1">
    <source>
        <dbReference type="SAM" id="MobiDB-lite"/>
    </source>
</evidence>
<protein>
    <submittedName>
        <fullName evidence="2">Nitroreductase</fullName>
    </submittedName>
</protein>
<dbReference type="EMBL" id="SMKW01000003">
    <property type="protein sequence ID" value="TDD55596.1"/>
    <property type="molecule type" value="Genomic_DNA"/>
</dbReference>
<dbReference type="PANTHER" id="PTHR23026:SF123">
    <property type="entry name" value="NAD(P)H NITROREDUCTASE RV3131-RELATED"/>
    <property type="match status" value="1"/>
</dbReference>
<dbReference type="InterPro" id="IPR000415">
    <property type="entry name" value="Nitroreductase-like"/>
</dbReference>
<sequence length="276" mass="29666">MRRFPAVFDLVPDQVAQVVQLAGLAPSPRNSQPWRFRVLPHVIELHAAPSQLLPTGDPGDHDLRLACGAALLNLRLALAHAGVLPVVTLLPRLSSPTVLAEIRSGGHQRPDAEQIALYEAIPERRTQRRPLQPTAVAASIQHALRVAARAEGAWLHLVRPAEHDELAGLLRRLQADAEPAPLLAVLCTPGSGAKSELEAGQAWQRVWLTATARGLAATPLPLAEGQDIRDALSRLLGDTPHPQAWLLIGYGEPAPATPRRDPGELLIDAVPNSGHR</sequence>
<evidence type="ECO:0000313" key="2">
    <source>
        <dbReference type="EMBL" id="TDD55596.1"/>
    </source>
</evidence>
<dbReference type="Gene3D" id="3.40.109.10">
    <property type="entry name" value="NADH Oxidase"/>
    <property type="match status" value="2"/>
</dbReference>